<proteinExistence type="predicted"/>
<accession>A0A397SCG7</accession>
<comment type="caution">
    <text evidence="1">The sequence shown here is derived from an EMBL/GenBank/DDBJ whole genome shotgun (WGS) entry which is preliminary data.</text>
</comment>
<dbReference type="OrthoDB" id="2390482at2759"/>
<dbReference type="EMBL" id="QKYT01000552">
    <property type="protein sequence ID" value="RIA83658.1"/>
    <property type="molecule type" value="Genomic_DNA"/>
</dbReference>
<organism evidence="1 2">
    <name type="scientific">Glomus cerebriforme</name>
    <dbReference type="NCBI Taxonomy" id="658196"/>
    <lineage>
        <taxon>Eukaryota</taxon>
        <taxon>Fungi</taxon>
        <taxon>Fungi incertae sedis</taxon>
        <taxon>Mucoromycota</taxon>
        <taxon>Glomeromycotina</taxon>
        <taxon>Glomeromycetes</taxon>
        <taxon>Glomerales</taxon>
        <taxon>Glomeraceae</taxon>
        <taxon>Glomus</taxon>
    </lineage>
</organism>
<reference evidence="1 2" key="1">
    <citation type="submission" date="2018-06" db="EMBL/GenBank/DDBJ databases">
        <title>Comparative genomics reveals the genomic features of Rhizophagus irregularis, R. cerebriforme, R. diaphanum and Gigaspora rosea, and their symbiotic lifestyle signature.</title>
        <authorList>
            <person name="Morin E."/>
            <person name="San Clemente H."/>
            <person name="Chen E.C.H."/>
            <person name="De La Providencia I."/>
            <person name="Hainaut M."/>
            <person name="Kuo A."/>
            <person name="Kohler A."/>
            <person name="Murat C."/>
            <person name="Tang N."/>
            <person name="Roy S."/>
            <person name="Loubradou J."/>
            <person name="Henrissat B."/>
            <person name="Grigoriev I.V."/>
            <person name="Corradi N."/>
            <person name="Roux C."/>
            <person name="Martin F.M."/>
        </authorList>
    </citation>
    <scope>NUCLEOTIDE SEQUENCE [LARGE SCALE GENOMIC DNA]</scope>
    <source>
        <strain evidence="1 2">DAOM 227022</strain>
    </source>
</reference>
<evidence type="ECO:0000313" key="1">
    <source>
        <dbReference type="EMBL" id="RIA83658.1"/>
    </source>
</evidence>
<evidence type="ECO:0000313" key="2">
    <source>
        <dbReference type="Proteomes" id="UP000265703"/>
    </source>
</evidence>
<dbReference type="AlphaFoldDB" id="A0A397SCG7"/>
<name>A0A397SCG7_9GLOM</name>
<protein>
    <submittedName>
        <fullName evidence="1">Uncharacterized protein</fullName>
    </submittedName>
</protein>
<keyword evidence="2" id="KW-1185">Reference proteome</keyword>
<gene>
    <name evidence="1" type="ORF">C1645_833472</name>
</gene>
<dbReference type="STRING" id="658196.A0A397SCG7"/>
<dbReference type="Proteomes" id="UP000265703">
    <property type="component" value="Unassembled WGS sequence"/>
</dbReference>
<sequence length="264" mass="30749">MAQNLPKCLKNKLALLDNFPNGNDYLNNPIYSTRHSWIQVFANRIFMAGMQSTQCVESINVIIHKVVNSSSTIADVAETLDSRMQKEEMNKNFIAWKYKSTIYHQPFTNQDEITENQAYLKSLLNLVPRETIKEPFIGASSKNLKPIRDNNTDQRTYLNPRHYNSIQEVEICHITQKKVDYGQIIGHFKKALNYSFENNDQENLDDIILAYILEKERNNKTQSEKKVLKDNLTNQLKMSDGRIYDVNDNRDLLKCQEKGRLIVK</sequence>